<accession>A5CFX2</accession>
<protein>
    <submittedName>
        <fullName evidence="2">Uncharacterized protein</fullName>
    </submittedName>
</protein>
<keyword evidence="1" id="KW-0812">Transmembrane</keyword>
<keyword evidence="1" id="KW-1133">Transmembrane helix</keyword>
<name>A5CFX2_9ZZZZ</name>
<evidence type="ECO:0000256" key="1">
    <source>
        <dbReference type="SAM" id="Phobius"/>
    </source>
</evidence>
<evidence type="ECO:0000313" key="2">
    <source>
        <dbReference type="EMBL" id="CAM58130.1"/>
    </source>
</evidence>
<sequence length="156" mass="18195">MNWEAIGAIGEILGAFAVVISLVYLALQIRTQNVESRVAAMHEISAGFRDSISTFADPQMAELFTRVNRGEEPLTDAEMLQLVVGIQRIFRVWEEAFLQHLRRRLDADIWEAMIRQYSSYLAAPAFQRVWEMRRSFYNDAFRKFVDELPRTEYTLK</sequence>
<keyword evidence="1" id="KW-0472">Membrane</keyword>
<feature type="transmembrane region" description="Helical" evidence="1">
    <location>
        <begin position="6"/>
        <end position="27"/>
    </location>
</feature>
<proteinExistence type="predicted"/>
<reference evidence="2" key="1">
    <citation type="submission" date="2007-03" db="EMBL/GenBank/DDBJ databases">
        <title>Isolation and characterization of alkane hydroxylases from Pacific deep-sea sediment.</title>
        <authorList>
            <person name="Xu M."/>
        </authorList>
    </citation>
    <scope>NUCLEOTIDE SEQUENCE</scope>
</reference>
<dbReference type="EMBL" id="AM501427">
    <property type="protein sequence ID" value="CAM58130.1"/>
    <property type="molecule type" value="Genomic_DNA"/>
</dbReference>
<dbReference type="AlphaFoldDB" id="A5CFX2"/>
<organism evidence="2">
    <name type="scientific">uncultured marine microorganism</name>
    <dbReference type="NCBI Taxonomy" id="415540"/>
    <lineage>
        <taxon>unclassified sequences</taxon>
        <taxon>environmental samples</taxon>
    </lineage>
</organism>